<reference evidence="2 3" key="1">
    <citation type="submission" date="2020-03" db="EMBL/GenBank/DDBJ databases">
        <title>Draft Genome Sequence of Cudoniella acicularis.</title>
        <authorList>
            <person name="Buettner E."/>
            <person name="Kellner H."/>
        </authorList>
    </citation>
    <scope>NUCLEOTIDE SEQUENCE [LARGE SCALE GENOMIC DNA]</scope>
    <source>
        <strain evidence="2 3">DSM 108380</strain>
    </source>
</reference>
<evidence type="ECO:0000313" key="3">
    <source>
        <dbReference type="Proteomes" id="UP000566819"/>
    </source>
</evidence>
<dbReference type="Pfam" id="PF08228">
    <property type="entry name" value="RNase_P_pop3"/>
    <property type="match status" value="1"/>
</dbReference>
<comment type="caution">
    <text evidence="2">The sequence shown here is derived from an EMBL/GenBank/DDBJ whole genome shotgun (WGS) entry which is preliminary data.</text>
</comment>
<organism evidence="2 3">
    <name type="scientific">Cudoniella acicularis</name>
    <dbReference type="NCBI Taxonomy" id="354080"/>
    <lineage>
        <taxon>Eukaryota</taxon>
        <taxon>Fungi</taxon>
        <taxon>Dikarya</taxon>
        <taxon>Ascomycota</taxon>
        <taxon>Pezizomycotina</taxon>
        <taxon>Leotiomycetes</taxon>
        <taxon>Helotiales</taxon>
        <taxon>Tricladiaceae</taxon>
        <taxon>Cudoniella</taxon>
    </lineage>
</organism>
<dbReference type="GO" id="GO:0006364">
    <property type="term" value="P:rRNA processing"/>
    <property type="evidence" value="ECO:0007669"/>
    <property type="project" value="InterPro"/>
</dbReference>
<dbReference type="GO" id="GO:0034965">
    <property type="term" value="P:intronic box C/D snoRNA processing"/>
    <property type="evidence" value="ECO:0007669"/>
    <property type="project" value="TreeGrafter"/>
</dbReference>
<protein>
    <submittedName>
        <fullName evidence="2">Uncharacterized protein</fullName>
    </submittedName>
</protein>
<dbReference type="Proteomes" id="UP000566819">
    <property type="component" value="Unassembled WGS sequence"/>
</dbReference>
<dbReference type="GO" id="GO:0008033">
    <property type="term" value="P:tRNA processing"/>
    <property type="evidence" value="ECO:0007669"/>
    <property type="project" value="InterPro"/>
</dbReference>
<dbReference type="GO" id="GO:0000172">
    <property type="term" value="C:ribonuclease MRP complex"/>
    <property type="evidence" value="ECO:0007669"/>
    <property type="project" value="TreeGrafter"/>
</dbReference>
<dbReference type="GO" id="GO:0000171">
    <property type="term" value="F:ribonuclease MRP activity"/>
    <property type="evidence" value="ECO:0007669"/>
    <property type="project" value="TreeGrafter"/>
</dbReference>
<feature type="region of interest" description="Disordered" evidence="1">
    <location>
        <begin position="112"/>
        <end position="133"/>
    </location>
</feature>
<dbReference type="InterPro" id="IPR013241">
    <property type="entry name" value="RNase_P_Pop3"/>
</dbReference>
<dbReference type="GO" id="GO:0005655">
    <property type="term" value="C:nucleolar ribonuclease P complex"/>
    <property type="evidence" value="ECO:0007669"/>
    <property type="project" value="TreeGrafter"/>
</dbReference>
<dbReference type="GO" id="GO:0004526">
    <property type="term" value="F:ribonuclease P activity"/>
    <property type="evidence" value="ECO:0007669"/>
    <property type="project" value="TreeGrafter"/>
</dbReference>
<gene>
    <name evidence="2" type="ORF">G7Y89_g12500</name>
</gene>
<evidence type="ECO:0000256" key="1">
    <source>
        <dbReference type="SAM" id="MobiDB-lite"/>
    </source>
</evidence>
<dbReference type="AlphaFoldDB" id="A0A8H4RBA3"/>
<dbReference type="PANTHER" id="PTHR28272:SF1">
    <property type="entry name" value="RIBONUCLEASES P_MRP PROTEIN SUBUNIT POP3"/>
    <property type="match status" value="1"/>
</dbReference>
<feature type="region of interest" description="Disordered" evidence="1">
    <location>
        <begin position="54"/>
        <end position="94"/>
    </location>
</feature>
<dbReference type="EMBL" id="JAAMPI010001324">
    <property type="protein sequence ID" value="KAF4625660.1"/>
    <property type="molecule type" value="Genomic_DNA"/>
</dbReference>
<name>A0A8H4RBA3_9HELO</name>
<feature type="compositionally biased region" description="Basic residues" evidence="1">
    <location>
        <begin position="63"/>
        <end position="73"/>
    </location>
</feature>
<dbReference type="PANTHER" id="PTHR28272">
    <property type="entry name" value="RIBONUCLEASES P/MRP PROTEIN SUBUNIT POP3"/>
    <property type="match status" value="1"/>
</dbReference>
<keyword evidence="3" id="KW-1185">Reference proteome</keyword>
<dbReference type="OrthoDB" id="20109at2759"/>
<accession>A0A8H4RBA3</accession>
<proteinExistence type="predicted"/>
<feature type="region of interest" description="Disordered" evidence="1">
    <location>
        <begin position="1"/>
        <end position="20"/>
    </location>
</feature>
<dbReference type="GO" id="GO:0005829">
    <property type="term" value="C:cytosol"/>
    <property type="evidence" value="ECO:0007669"/>
    <property type="project" value="TreeGrafter"/>
</dbReference>
<sequence>MQSQKSSTTMDRKPKTIFQLDSPFTKVEWPEISMENQDTILELLCSLLSPIGQYRSNNVTPSKGKRSKKRKRQDAKTGNNPPKEINPPPPDISQYVVVGLNSVTKVLESSLHASKKTSHDNDSEPGNVHSNTEISKNISVSGDSEVHIPENSASPDIREHFSAVFALRSPQLTILDSHLPQLVATASLSYPKLPAIRLVQLPKDYDKRICESLGLPRVSFIGILEGAPHSGALIDLVRSQVPEVDVPWLRERKSAEYLAVKINVINTFAPVVKEKEKKSA</sequence>
<evidence type="ECO:0000313" key="2">
    <source>
        <dbReference type="EMBL" id="KAF4625660.1"/>
    </source>
</evidence>